<dbReference type="Gene3D" id="3.30.300.20">
    <property type="match status" value="1"/>
</dbReference>
<dbReference type="SUPFAM" id="SSF54821">
    <property type="entry name" value="Ribosomal protein S3 C-terminal domain"/>
    <property type="match status" value="1"/>
</dbReference>
<dbReference type="Proteomes" id="UP000229529">
    <property type="component" value="Unassembled WGS sequence"/>
</dbReference>
<comment type="similarity">
    <text evidence="1">Belongs to the universal ribosomal protein uS3 family.</text>
</comment>
<dbReference type="SUPFAM" id="SSF54814">
    <property type="entry name" value="Prokaryotic type KH domain (KH-domain type II)"/>
    <property type="match status" value="1"/>
</dbReference>
<keyword evidence="3" id="KW-0687">Ribonucleoprotein</keyword>
<dbReference type="NCBIfam" id="TIGR01009">
    <property type="entry name" value="rpsC_bact"/>
    <property type="match status" value="1"/>
</dbReference>
<evidence type="ECO:0000259" key="5">
    <source>
        <dbReference type="Pfam" id="PF00189"/>
    </source>
</evidence>
<dbReference type="Pfam" id="PF00189">
    <property type="entry name" value="Ribosomal_S3_C"/>
    <property type="match status" value="1"/>
</dbReference>
<dbReference type="InterPro" id="IPR015946">
    <property type="entry name" value="KH_dom-like_a/b"/>
</dbReference>
<dbReference type="EMBL" id="NXGS01000011">
    <property type="protein sequence ID" value="PIM96550.1"/>
    <property type="molecule type" value="Genomic_DNA"/>
</dbReference>
<dbReference type="InterPro" id="IPR036419">
    <property type="entry name" value="Ribosomal_S3_C_sf"/>
</dbReference>
<gene>
    <name evidence="6" type="primary">rpsC</name>
    <name evidence="6" type="ORF">alecur_55</name>
</gene>
<comment type="caution">
    <text evidence="6">The sequence shown here is derived from an EMBL/GenBank/DDBJ whole genome shotgun (WGS) entry which is preliminary data.</text>
</comment>
<evidence type="ECO:0000256" key="2">
    <source>
        <dbReference type="ARBA" id="ARBA00022980"/>
    </source>
</evidence>
<evidence type="ECO:0000313" key="7">
    <source>
        <dbReference type="Proteomes" id="UP000229529"/>
    </source>
</evidence>
<dbReference type="InterPro" id="IPR005704">
    <property type="entry name" value="Ribosomal_uS3_bac-typ"/>
</dbReference>
<name>A0ABX4MK37_9HYPH</name>
<organism evidence="6 7">
    <name type="scientific">Candidatus Hodgkinia cicadicola</name>
    <dbReference type="NCBI Taxonomy" id="573658"/>
    <lineage>
        <taxon>Bacteria</taxon>
        <taxon>Pseudomonadati</taxon>
        <taxon>Pseudomonadota</taxon>
        <taxon>Alphaproteobacteria</taxon>
        <taxon>Hyphomicrobiales</taxon>
        <taxon>Candidatus Hodgkinia</taxon>
    </lineage>
</organism>
<evidence type="ECO:0000256" key="4">
    <source>
        <dbReference type="ARBA" id="ARBA00035521"/>
    </source>
</evidence>
<evidence type="ECO:0000313" key="6">
    <source>
        <dbReference type="EMBL" id="PIM96550.1"/>
    </source>
</evidence>
<proteinExistence type="inferred from homology"/>
<keyword evidence="7" id="KW-1185">Reference proteome</keyword>
<dbReference type="GO" id="GO:0005840">
    <property type="term" value="C:ribosome"/>
    <property type="evidence" value="ECO:0007669"/>
    <property type="project" value="UniProtKB-KW"/>
</dbReference>
<dbReference type="InterPro" id="IPR009019">
    <property type="entry name" value="KH_sf_prok-type"/>
</dbReference>
<dbReference type="PANTHER" id="PTHR11760:SF19">
    <property type="entry name" value="SMALL RIBOSOMAL SUBUNIT PROTEIN US3C"/>
    <property type="match status" value="1"/>
</dbReference>
<dbReference type="PANTHER" id="PTHR11760">
    <property type="entry name" value="30S/40S RIBOSOMAL PROTEIN S3"/>
    <property type="match status" value="1"/>
</dbReference>
<dbReference type="InterPro" id="IPR057258">
    <property type="entry name" value="Ribosomal_uS3"/>
</dbReference>
<accession>A0ABX4MK37</accession>
<reference evidence="6" key="1">
    <citation type="submission" date="2017-09" db="EMBL/GenBank/DDBJ databases">
        <authorList>
            <person name="Campbell M.A."/>
            <person name="Lukasik P."/>
            <person name="Simon C."/>
            <person name="McCutcheon J.P."/>
        </authorList>
    </citation>
    <scope>NUCLEOTIDE SEQUENCE [LARGE SCALE GENOMIC DNA]</scope>
    <source>
        <strain evidence="6">ALECUR</strain>
    </source>
</reference>
<evidence type="ECO:0000256" key="3">
    <source>
        <dbReference type="ARBA" id="ARBA00023274"/>
    </source>
</evidence>
<feature type="domain" description="Small ribosomal subunit protein uS3 C-terminal" evidence="5">
    <location>
        <begin position="126"/>
        <end position="201"/>
    </location>
</feature>
<dbReference type="InterPro" id="IPR001351">
    <property type="entry name" value="Ribosomal_uS3_C"/>
</dbReference>
<sequence>MGRKANPIGIRLSITNDWEDSVYFKSKDYSMYLNASYRLKTYLINCYKQYGLIRVRIRQERYFYRVVLETEDSGYFLRMIKGRVNSLNTKLKKLFWSDIKIVVKQLDNPTYHPLVIAYKLINETSDISIKANVKQIASSLVGVSIMGLKVRYSGRINGSDMAQTIWHIEGRMPLQTLAADIRYASVNIKTSYGISTFKVWVCVNVFQTQI</sequence>
<keyword evidence="2 6" id="KW-0689">Ribosomal protein</keyword>
<protein>
    <recommendedName>
        <fullName evidence="4">30S ribosomal protein S3</fullName>
    </recommendedName>
</protein>
<dbReference type="Gene3D" id="3.30.1140.32">
    <property type="entry name" value="Ribosomal protein S3, C-terminal domain"/>
    <property type="match status" value="1"/>
</dbReference>
<evidence type="ECO:0000256" key="1">
    <source>
        <dbReference type="ARBA" id="ARBA00010761"/>
    </source>
</evidence>